<protein>
    <submittedName>
        <fullName evidence="1">Uncharacterized protein</fullName>
    </submittedName>
</protein>
<reference evidence="1 2" key="1">
    <citation type="submission" date="2013-11" db="EMBL/GenBank/DDBJ databases">
        <title>Opisthorchis viverrini - life in the bile duct.</title>
        <authorList>
            <person name="Young N.D."/>
            <person name="Nagarajan N."/>
            <person name="Lin S.J."/>
            <person name="Korhonen P.K."/>
            <person name="Jex A.R."/>
            <person name="Hall R.S."/>
            <person name="Safavi-Hemami H."/>
            <person name="Kaewkong W."/>
            <person name="Bertrand D."/>
            <person name="Gao S."/>
            <person name="Seet Q."/>
            <person name="Wongkham S."/>
            <person name="Teh B.T."/>
            <person name="Wongkham C."/>
            <person name="Intapan P.M."/>
            <person name="Maleewong W."/>
            <person name="Yang X."/>
            <person name="Hu M."/>
            <person name="Wang Z."/>
            <person name="Hofmann A."/>
            <person name="Sternberg P.W."/>
            <person name="Tan P."/>
            <person name="Wang J."/>
            <person name="Gasser R.B."/>
        </authorList>
    </citation>
    <scope>NUCLEOTIDE SEQUENCE [LARGE SCALE GENOMIC DNA]</scope>
</reference>
<dbReference type="CTD" id="20329967"/>
<name>A0A074YVM9_OPIVI</name>
<organism evidence="1 2">
    <name type="scientific">Opisthorchis viverrini</name>
    <name type="common">Southeast Asian liver fluke</name>
    <dbReference type="NCBI Taxonomy" id="6198"/>
    <lineage>
        <taxon>Eukaryota</taxon>
        <taxon>Metazoa</taxon>
        <taxon>Spiralia</taxon>
        <taxon>Lophotrochozoa</taxon>
        <taxon>Platyhelminthes</taxon>
        <taxon>Trematoda</taxon>
        <taxon>Digenea</taxon>
        <taxon>Opisthorchiida</taxon>
        <taxon>Opisthorchiata</taxon>
        <taxon>Opisthorchiidae</taxon>
        <taxon>Opisthorchis</taxon>
    </lineage>
</organism>
<proteinExistence type="predicted"/>
<evidence type="ECO:0000313" key="2">
    <source>
        <dbReference type="Proteomes" id="UP000054324"/>
    </source>
</evidence>
<sequence length="73" mass="8357">MPKLSRSLWKLIDNRNRTGHVSKARESGNPNNLESASEIKREQTEIYQQLSLPDFPFVCRVALPPETAEYSIV</sequence>
<dbReference type="AlphaFoldDB" id="A0A074YVM9"/>
<keyword evidence="2" id="KW-1185">Reference proteome</keyword>
<dbReference type="EMBL" id="KL597817">
    <property type="protein sequence ID" value="KER18826.1"/>
    <property type="molecule type" value="Genomic_DNA"/>
</dbReference>
<dbReference type="RefSeq" id="XP_009177427.1">
    <property type="nucleotide sequence ID" value="XM_009179163.1"/>
</dbReference>
<dbReference type="KEGG" id="ovi:T265_15802"/>
<gene>
    <name evidence="1" type="ORF">T265_15802</name>
</gene>
<dbReference type="GeneID" id="20329967"/>
<feature type="non-terminal residue" evidence="1">
    <location>
        <position position="73"/>
    </location>
</feature>
<accession>A0A074YVM9</accession>
<evidence type="ECO:0000313" key="1">
    <source>
        <dbReference type="EMBL" id="KER18826.1"/>
    </source>
</evidence>
<dbReference type="Proteomes" id="UP000054324">
    <property type="component" value="Unassembled WGS sequence"/>
</dbReference>